<evidence type="ECO:0000313" key="2">
    <source>
        <dbReference type="Proteomes" id="UP001497516"/>
    </source>
</evidence>
<accession>A0AAV2CV80</accession>
<sequence>MCFKITSPVRIGRKCVRGDGNSFPISTYYLQPPYMSFPRTRIETSAPGVAESLHPQFICPLFTICHDSDSRLAFSPKKL</sequence>
<evidence type="ECO:0000313" key="1">
    <source>
        <dbReference type="EMBL" id="CAL1359976.1"/>
    </source>
</evidence>
<dbReference type="AlphaFoldDB" id="A0AAV2CV80"/>
<name>A0AAV2CV80_9ROSI</name>
<reference evidence="1 2" key="1">
    <citation type="submission" date="2024-04" db="EMBL/GenBank/DDBJ databases">
        <authorList>
            <person name="Fracassetti M."/>
        </authorList>
    </citation>
    <scope>NUCLEOTIDE SEQUENCE [LARGE SCALE GENOMIC DNA]</scope>
</reference>
<protein>
    <submittedName>
        <fullName evidence="1">Uncharacterized protein</fullName>
    </submittedName>
</protein>
<proteinExistence type="predicted"/>
<dbReference type="EMBL" id="OZ034814">
    <property type="protein sequence ID" value="CAL1359976.1"/>
    <property type="molecule type" value="Genomic_DNA"/>
</dbReference>
<gene>
    <name evidence="1" type="ORF">LTRI10_LOCUS7437</name>
</gene>
<keyword evidence="2" id="KW-1185">Reference proteome</keyword>
<organism evidence="1 2">
    <name type="scientific">Linum trigynum</name>
    <dbReference type="NCBI Taxonomy" id="586398"/>
    <lineage>
        <taxon>Eukaryota</taxon>
        <taxon>Viridiplantae</taxon>
        <taxon>Streptophyta</taxon>
        <taxon>Embryophyta</taxon>
        <taxon>Tracheophyta</taxon>
        <taxon>Spermatophyta</taxon>
        <taxon>Magnoliopsida</taxon>
        <taxon>eudicotyledons</taxon>
        <taxon>Gunneridae</taxon>
        <taxon>Pentapetalae</taxon>
        <taxon>rosids</taxon>
        <taxon>fabids</taxon>
        <taxon>Malpighiales</taxon>
        <taxon>Linaceae</taxon>
        <taxon>Linum</taxon>
    </lineage>
</organism>
<dbReference type="Proteomes" id="UP001497516">
    <property type="component" value="Chromosome 10"/>
</dbReference>